<dbReference type="AlphaFoldDB" id="A0A7J7H6E8"/>
<reference evidence="2" key="1">
    <citation type="journal article" date="2020" name="Nat. Commun.">
        <title>Genome assembly of wild tea tree DASZ reveals pedigree and selection history of tea varieties.</title>
        <authorList>
            <person name="Zhang W."/>
            <person name="Zhang Y."/>
            <person name="Qiu H."/>
            <person name="Guo Y."/>
            <person name="Wan H."/>
            <person name="Zhang X."/>
            <person name="Scossa F."/>
            <person name="Alseekh S."/>
            <person name="Zhang Q."/>
            <person name="Wang P."/>
            <person name="Xu L."/>
            <person name="Schmidt M.H."/>
            <person name="Jia X."/>
            <person name="Li D."/>
            <person name="Zhu A."/>
            <person name="Guo F."/>
            <person name="Chen W."/>
            <person name="Ni D."/>
            <person name="Usadel B."/>
            <person name="Fernie A.R."/>
            <person name="Wen W."/>
        </authorList>
    </citation>
    <scope>NUCLEOTIDE SEQUENCE [LARGE SCALE GENOMIC DNA]</scope>
    <source>
        <strain evidence="2">cv. G240</strain>
    </source>
</reference>
<name>A0A7J7H6E8_CAMSI</name>
<comment type="caution">
    <text evidence="1">The sequence shown here is derived from an EMBL/GenBank/DDBJ whole genome shotgun (WGS) entry which is preliminary data.</text>
</comment>
<reference evidence="1 2" key="2">
    <citation type="submission" date="2020-07" db="EMBL/GenBank/DDBJ databases">
        <title>Genome assembly of wild tea tree DASZ reveals pedigree and selection history of tea varieties.</title>
        <authorList>
            <person name="Zhang W."/>
        </authorList>
    </citation>
    <scope>NUCLEOTIDE SEQUENCE [LARGE SCALE GENOMIC DNA]</scope>
    <source>
        <strain evidence="2">cv. G240</strain>
        <tissue evidence="1">Leaf</tissue>
    </source>
</reference>
<sequence length="277" mass="31326">MREARRWEEIFPIFHPEFKRKSWEWSLSSAGSFGKTNLQLISLDFTIPCLTRKQFKNQTVITRNGTMLHVNMETILYDLNWVNELPPVLFLDEKIYMDQPEGFVEPGQESKYPAVLEGYSDADWNTLSGIILILGGGAICWKSKKPTIIANSTMEAELTALAIWPPAAVPPPPPTLVATPPHHHHSMPMESPNRLSNDEVKNYHVVRMVSSTNPDVPKASPEITSEVYSKLAHFQKNVDWDAAVQLVVKAIDPCAQSLPANDWYRLHRSLEIIQASL</sequence>
<dbReference type="CDD" id="cd09272">
    <property type="entry name" value="RNase_HI_RT_Ty1"/>
    <property type="match status" value="1"/>
</dbReference>
<proteinExistence type="predicted"/>
<evidence type="ECO:0000313" key="2">
    <source>
        <dbReference type="Proteomes" id="UP000593564"/>
    </source>
</evidence>
<gene>
    <name evidence="1" type="ORF">HYC85_014519</name>
</gene>
<accession>A0A7J7H6E8</accession>
<dbReference type="Proteomes" id="UP000593564">
    <property type="component" value="Unassembled WGS sequence"/>
</dbReference>
<organism evidence="1 2">
    <name type="scientific">Camellia sinensis</name>
    <name type="common">Tea plant</name>
    <name type="synonym">Thea sinensis</name>
    <dbReference type="NCBI Taxonomy" id="4442"/>
    <lineage>
        <taxon>Eukaryota</taxon>
        <taxon>Viridiplantae</taxon>
        <taxon>Streptophyta</taxon>
        <taxon>Embryophyta</taxon>
        <taxon>Tracheophyta</taxon>
        <taxon>Spermatophyta</taxon>
        <taxon>Magnoliopsida</taxon>
        <taxon>eudicotyledons</taxon>
        <taxon>Gunneridae</taxon>
        <taxon>Pentapetalae</taxon>
        <taxon>asterids</taxon>
        <taxon>Ericales</taxon>
        <taxon>Theaceae</taxon>
        <taxon>Camellia</taxon>
    </lineage>
</organism>
<keyword evidence="2" id="KW-1185">Reference proteome</keyword>
<dbReference type="EMBL" id="JACBKZ010000006">
    <property type="protein sequence ID" value="KAF5948562.1"/>
    <property type="molecule type" value="Genomic_DNA"/>
</dbReference>
<protein>
    <submittedName>
        <fullName evidence="1">Uncharacterized protein</fullName>
    </submittedName>
</protein>
<evidence type="ECO:0000313" key="1">
    <source>
        <dbReference type="EMBL" id="KAF5948562.1"/>
    </source>
</evidence>